<dbReference type="FunFam" id="1.10.10.10:FF:000322">
    <property type="entry name" value="Probable disease resistance protein At1g63360"/>
    <property type="match status" value="1"/>
</dbReference>
<dbReference type="PANTHER" id="PTHR33463">
    <property type="entry name" value="NB-ARC DOMAIN-CONTAINING PROTEIN-RELATED"/>
    <property type="match status" value="1"/>
</dbReference>
<dbReference type="GO" id="GO:0006952">
    <property type="term" value="P:defense response"/>
    <property type="evidence" value="ECO:0007669"/>
    <property type="project" value="UniProtKB-KW"/>
</dbReference>
<dbReference type="InterPro" id="IPR027417">
    <property type="entry name" value="P-loop_NTPase"/>
</dbReference>
<dbReference type="OrthoDB" id="1193566at2759"/>
<dbReference type="GO" id="GO:0005524">
    <property type="term" value="F:ATP binding"/>
    <property type="evidence" value="ECO:0007669"/>
    <property type="project" value="UniProtKB-KW"/>
</dbReference>
<dbReference type="SUPFAM" id="SSF52540">
    <property type="entry name" value="P-loop containing nucleoside triphosphate hydrolases"/>
    <property type="match status" value="1"/>
</dbReference>
<name>A0A314ZVG5_PRUYE</name>
<evidence type="ECO:0000256" key="3">
    <source>
        <dbReference type="ARBA" id="ARBA00022741"/>
    </source>
</evidence>
<evidence type="ECO:0000259" key="5">
    <source>
        <dbReference type="Pfam" id="PF23247"/>
    </source>
</evidence>
<evidence type="ECO:0000256" key="4">
    <source>
        <dbReference type="ARBA" id="ARBA00022821"/>
    </source>
</evidence>
<dbReference type="EMBL" id="PJQY01000023">
    <property type="protein sequence ID" value="PQQ20941.1"/>
    <property type="molecule type" value="Genomic_DNA"/>
</dbReference>
<evidence type="ECO:0000313" key="6">
    <source>
        <dbReference type="EMBL" id="PQQ20941.1"/>
    </source>
</evidence>
<reference evidence="6 7" key="1">
    <citation type="submission" date="2018-02" db="EMBL/GenBank/DDBJ databases">
        <title>Draft genome of wild Prunus yedoensis var. nudiflora.</title>
        <authorList>
            <person name="Baek S."/>
            <person name="Kim J.-H."/>
            <person name="Choi K."/>
            <person name="Kim G.-B."/>
            <person name="Cho A."/>
            <person name="Jang H."/>
            <person name="Shin C.-H."/>
            <person name="Yu H.-J."/>
            <person name="Mun J.-H."/>
        </authorList>
    </citation>
    <scope>NUCLEOTIDE SEQUENCE [LARGE SCALE GENOMIC DNA]</scope>
    <source>
        <strain evidence="7">cv. Jeju island</strain>
        <tissue evidence="6">Leaf</tissue>
    </source>
</reference>
<gene>
    <name evidence="6" type="ORF">Pyn_36524</name>
</gene>
<evidence type="ECO:0000256" key="1">
    <source>
        <dbReference type="ARBA" id="ARBA00022614"/>
    </source>
</evidence>
<sequence length="635" mass="72301">MGCKDDIFRVQALKEKEAWELFRATVGESLDNNLDLLPTAKLIADECKGLPIAIITVGKALLPSNDKHEWITALQELKNSLPENIHGMEHNVYSCIKLSYDKLDSDEVKSCFLLCCLFPEDYDVPIEYLVRYGLGRATFRNTNTVEDVRNKVHSFVGQLKRRFLLLDSSKKECIKMHDVVRDVAISISSKDPHRFMVYSSNVEGGGGGWPGIQKVTNQEHCSAISLVDVKLDENYTYGLECPKLELLQLKNSSISSDYSNHFKSLRELKVLAFLGMDMLGYLDSKISLPLGEPKYLHTLCLEDCELGDIPHVIGGLENLEILSFARSQINKFPREIGLLHRLRMLDAIDCEGLGEIPQGVLSNLRRLEELYMADSFINWGPTTGSKDETSMASLDEVMSLSDHLNVLAIKIPDVHMLRNAKFLLKNHPIRFHVSINTSFKNQMPGYLFENSLMLHGNVKKYLDIEAIRHFLKQSEDLSLQRTYNLKYVIKELDDQGGFQHLKVLSIMYDNNIEYLMNGTDWTRRHQPAFPILKSVTFEKVNKLKFVCCGKLQDKRSFMNLKSIAIDTCHELKCVFSLSAAQNLVQLQSLKVEKCAKVEEIISNERMEDDNASHKINFPRLTVLKLSHLQNLCGFC</sequence>
<dbReference type="InterPro" id="IPR032675">
    <property type="entry name" value="LRR_dom_sf"/>
</dbReference>
<accession>A0A314ZVG5</accession>
<dbReference type="GO" id="GO:0043531">
    <property type="term" value="F:ADP binding"/>
    <property type="evidence" value="ECO:0007669"/>
    <property type="project" value="InterPro"/>
</dbReference>
<keyword evidence="1" id="KW-0433">Leucine-rich repeat</keyword>
<dbReference type="STRING" id="2094558.A0A314ZVG5"/>
<dbReference type="InterPro" id="IPR036388">
    <property type="entry name" value="WH-like_DNA-bd_sf"/>
</dbReference>
<keyword evidence="7" id="KW-1185">Reference proteome</keyword>
<dbReference type="Gene3D" id="1.10.10.10">
    <property type="entry name" value="Winged helix-like DNA-binding domain superfamily/Winged helix DNA-binding domain"/>
    <property type="match status" value="1"/>
</dbReference>
<dbReference type="AlphaFoldDB" id="A0A314ZVG5"/>
<dbReference type="Proteomes" id="UP000250321">
    <property type="component" value="Unassembled WGS sequence"/>
</dbReference>
<dbReference type="Pfam" id="PF23247">
    <property type="entry name" value="LRR_RPS2"/>
    <property type="match status" value="1"/>
</dbReference>
<protein>
    <submittedName>
        <fullName evidence="6">Putative disease resistance protein</fullName>
    </submittedName>
</protein>
<comment type="caution">
    <text evidence="6">The sequence shown here is derived from an EMBL/GenBank/DDBJ whole genome shotgun (WGS) entry which is preliminary data.</text>
</comment>
<feature type="domain" description="Disease resistance protein At4g27190-like leucine-rich repeats" evidence="5">
    <location>
        <begin position="475"/>
        <end position="595"/>
    </location>
</feature>
<keyword evidence="4" id="KW-0611">Plant defense</keyword>
<organism evidence="6 7">
    <name type="scientific">Prunus yedoensis var. nudiflora</name>
    <dbReference type="NCBI Taxonomy" id="2094558"/>
    <lineage>
        <taxon>Eukaryota</taxon>
        <taxon>Viridiplantae</taxon>
        <taxon>Streptophyta</taxon>
        <taxon>Embryophyta</taxon>
        <taxon>Tracheophyta</taxon>
        <taxon>Spermatophyta</taxon>
        <taxon>Magnoliopsida</taxon>
        <taxon>eudicotyledons</taxon>
        <taxon>Gunneridae</taxon>
        <taxon>Pentapetalae</taxon>
        <taxon>rosids</taxon>
        <taxon>fabids</taxon>
        <taxon>Rosales</taxon>
        <taxon>Rosaceae</taxon>
        <taxon>Amygdaloideae</taxon>
        <taxon>Amygdaleae</taxon>
        <taxon>Prunus</taxon>
    </lineage>
</organism>
<dbReference type="InterPro" id="IPR050905">
    <property type="entry name" value="Plant_NBS-LRR"/>
</dbReference>
<dbReference type="InterPro" id="IPR057135">
    <property type="entry name" value="At4g27190-like_LRR"/>
</dbReference>
<evidence type="ECO:0000313" key="7">
    <source>
        <dbReference type="Proteomes" id="UP000250321"/>
    </source>
</evidence>
<proteinExistence type="predicted"/>
<dbReference type="SUPFAM" id="SSF52058">
    <property type="entry name" value="L domain-like"/>
    <property type="match status" value="1"/>
</dbReference>
<dbReference type="Gene3D" id="3.80.10.10">
    <property type="entry name" value="Ribonuclease Inhibitor"/>
    <property type="match status" value="1"/>
</dbReference>
<dbReference type="PANTHER" id="PTHR33463:SF203">
    <property type="entry name" value="AAA+ ATPASE DOMAIN-CONTAINING PROTEIN"/>
    <property type="match status" value="1"/>
</dbReference>
<dbReference type="Gene3D" id="1.10.8.430">
    <property type="entry name" value="Helical domain of apoptotic protease-activating factors"/>
    <property type="match status" value="1"/>
</dbReference>
<evidence type="ECO:0000256" key="2">
    <source>
        <dbReference type="ARBA" id="ARBA00022737"/>
    </source>
</evidence>
<dbReference type="InterPro" id="IPR042197">
    <property type="entry name" value="Apaf_helical"/>
</dbReference>
<keyword evidence="3" id="KW-0547">Nucleotide-binding</keyword>
<keyword evidence="2" id="KW-0677">Repeat</keyword>